<dbReference type="OMA" id="HESNRTD"/>
<proteinExistence type="predicted"/>
<dbReference type="OrthoDB" id="121380at2759"/>
<evidence type="ECO:0000256" key="1">
    <source>
        <dbReference type="SAM" id="MobiDB-lite"/>
    </source>
</evidence>
<name>A0A1V6PGZ7_PENDC</name>
<dbReference type="PANTHER" id="PTHR34315">
    <property type="match status" value="1"/>
</dbReference>
<dbReference type="STRING" id="69771.A0A1V6PGZ7"/>
<protein>
    <recommendedName>
        <fullName evidence="3">Intradiol ring-cleavage dioxygenases domain-containing protein</fullName>
    </recommendedName>
</protein>
<dbReference type="PANTHER" id="PTHR34315:SF1">
    <property type="entry name" value="INTRADIOL RING-CLEAVAGE DIOXYGENASES DOMAIN-CONTAINING PROTEIN-RELATED"/>
    <property type="match status" value="1"/>
</dbReference>
<gene>
    <name evidence="4" type="ORF">PENDEC_c004G01701</name>
</gene>
<reference evidence="5" key="1">
    <citation type="journal article" date="2017" name="Nat. Microbiol.">
        <title>Global analysis of biosynthetic gene clusters reveals vast potential of secondary metabolite production in Penicillium species.</title>
        <authorList>
            <person name="Nielsen J.C."/>
            <person name="Grijseels S."/>
            <person name="Prigent S."/>
            <person name="Ji B."/>
            <person name="Dainat J."/>
            <person name="Nielsen K.F."/>
            <person name="Frisvad J.C."/>
            <person name="Workman M."/>
            <person name="Nielsen J."/>
        </authorList>
    </citation>
    <scope>NUCLEOTIDE SEQUENCE [LARGE SCALE GENOMIC DNA]</scope>
    <source>
        <strain evidence="5">IBT 11843</strain>
    </source>
</reference>
<dbReference type="Gene3D" id="2.60.130.10">
    <property type="entry name" value="Aromatic compound dioxygenase"/>
    <property type="match status" value="1"/>
</dbReference>
<evidence type="ECO:0000256" key="2">
    <source>
        <dbReference type="SAM" id="SignalP"/>
    </source>
</evidence>
<dbReference type="InterPro" id="IPR015889">
    <property type="entry name" value="Intradiol_dOase_core"/>
</dbReference>
<organism evidence="4 5">
    <name type="scientific">Penicillium decumbens</name>
    <dbReference type="NCBI Taxonomy" id="69771"/>
    <lineage>
        <taxon>Eukaryota</taxon>
        <taxon>Fungi</taxon>
        <taxon>Dikarya</taxon>
        <taxon>Ascomycota</taxon>
        <taxon>Pezizomycotina</taxon>
        <taxon>Eurotiomycetes</taxon>
        <taxon>Eurotiomycetidae</taxon>
        <taxon>Eurotiales</taxon>
        <taxon>Aspergillaceae</taxon>
        <taxon>Penicillium</taxon>
    </lineage>
</organism>
<dbReference type="GO" id="GO:0008199">
    <property type="term" value="F:ferric iron binding"/>
    <property type="evidence" value="ECO:0007669"/>
    <property type="project" value="InterPro"/>
</dbReference>
<dbReference type="SUPFAM" id="SSF49482">
    <property type="entry name" value="Aromatic compound dioxygenase"/>
    <property type="match status" value="1"/>
</dbReference>
<dbReference type="Proteomes" id="UP000191522">
    <property type="component" value="Unassembled WGS sequence"/>
</dbReference>
<dbReference type="GO" id="GO:0016702">
    <property type="term" value="F:oxidoreductase activity, acting on single donors with incorporation of molecular oxygen, incorporation of two atoms of oxygen"/>
    <property type="evidence" value="ECO:0007669"/>
    <property type="project" value="InterPro"/>
</dbReference>
<sequence length="380" mass="40878">MVLFAKSLLVSLAIGSGLVAAHPGHDVKAEAAERAQFLKRTPIEKRSLSHCAQSLQARGHDARSIKRRDTTVQRLRRRLGLGGAKSRQARSFESVLNTTHHSDLTGLTQYYNPEDLFSSNATCVLADDTTEGPYYVSGEYVRRNIAEDQQGVPLWLDIQIINSNTCEPEPAVFMDIWHCNATGVYSGVEASGNGSGDDVNLNTTFLRGIQKSDATGIVQFQSIFPGHYTGRATHIHVLTHSVNDTTELANGTVSDLYATHSSHIGQLFFDQDLISQVESLSPYTSNTQELTTNAKDDILEGEAEDIDPFLEYILLGDDISDGIFAWISVAIDPTTDRELSPAAYYTQDGGVENENSAMGGGAGPSGAAGSAVPSASAPGK</sequence>
<dbReference type="Pfam" id="PF00775">
    <property type="entry name" value="Dioxygenase_C"/>
    <property type="match status" value="1"/>
</dbReference>
<feature type="signal peptide" evidence="2">
    <location>
        <begin position="1"/>
        <end position="21"/>
    </location>
</feature>
<keyword evidence="2" id="KW-0732">Signal</keyword>
<dbReference type="EMBL" id="MDYL01000004">
    <property type="protein sequence ID" value="OQD76340.1"/>
    <property type="molecule type" value="Genomic_DNA"/>
</dbReference>
<feature type="domain" description="Intradiol ring-cleavage dioxygenases" evidence="3">
    <location>
        <begin position="132"/>
        <end position="232"/>
    </location>
</feature>
<accession>A0A1V6PGZ7</accession>
<evidence type="ECO:0000313" key="4">
    <source>
        <dbReference type="EMBL" id="OQD76340.1"/>
    </source>
</evidence>
<keyword evidence="5" id="KW-1185">Reference proteome</keyword>
<evidence type="ECO:0000313" key="5">
    <source>
        <dbReference type="Proteomes" id="UP000191522"/>
    </source>
</evidence>
<dbReference type="CDD" id="cd03457">
    <property type="entry name" value="intradiol_dioxygenase_like"/>
    <property type="match status" value="1"/>
</dbReference>
<feature type="region of interest" description="Disordered" evidence="1">
    <location>
        <begin position="348"/>
        <end position="380"/>
    </location>
</feature>
<dbReference type="InterPro" id="IPR000627">
    <property type="entry name" value="Intradiol_dOase_C"/>
</dbReference>
<dbReference type="AlphaFoldDB" id="A0A1V6PGZ7"/>
<evidence type="ECO:0000259" key="3">
    <source>
        <dbReference type="Pfam" id="PF00775"/>
    </source>
</evidence>
<comment type="caution">
    <text evidence="4">The sequence shown here is derived from an EMBL/GenBank/DDBJ whole genome shotgun (WGS) entry which is preliminary data.</text>
</comment>
<feature type="chain" id="PRO_5013252169" description="Intradiol ring-cleavage dioxygenases domain-containing protein" evidence="2">
    <location>
        <begin position="22"/>
        <end position="380"/>
    </location>
</feature>
<feature type="compositionally biased region" description="Low complexity" evidence="1">
    <location>
        <begin position="367"/>
        <end position="380"/>
    </location>
</feature>